<name>J3PGY7_GAET3</name>
<accession>J3PGY7</accession>
<dbReference type="VEuPathDB" id="FungiDB:GGTG_12767"/>
<proteinExistence type="predicted"/>
<reference evidence="4" key="1">
    <citation type="submission" date="2010-07" db="EMBL/GenBank/DDBJ databases">
        <title>The genome sequence of Gaeumannomyces graminis var. tritici strain R3-111a-1.</title>
        <authorList>
            <consortium name="The Broad Institute Genome Sequencing Platform"/>
            <person name="Ma L.-J."/>
            <person name="Dead R."/>
            <person name="Young S."/>
            <person name="Zeng Q."/>
            <person name="Koehrsen M."/>
            <person name="Alvarado L."/>
            <person name="Berlin A."/>
            <person name="Chapman S.B."/>
            <person name="Chen Z."/>
            <person name="Freedman E."/>
            <person name="Gellesch M."/>
            <person name="Goldberg J."/>
            <person name="Griggs A."/>
            <person name="Gujja S."/>
            <person name="Heilman E.R."/>
            <person name="Heiman D."/>
            <person name="Hepburn T."/>
            <person name="Howarth C."/>
            <person name="Jen D."/>
            <person name="Larson L."/>
            <person name="Mehta T."/>
            <person name="Neiman D."/>
            <person name="Pearson M."/>
            <person name="Roberts A."/>
            <person name="Saif S."/>
            <person name="Shea T."/>
            <person name="Shenoy N."/>
            <person name="Sisk P."/>
            <person name="Stolte C."/>
            <person name="Sykes S."/>
            <person name="Walk T."/>
            <person name="White J."/>
            <person name="Yandava C."/>
            <person name="Haas B."/>
            <person name="Nusbaum C."/>
            <person name="Birren B."/>
        </authorList>
    </citation>
    <scope>NUCLEOTIDE SEQUENCE [LARGE SCALE GENOMIC DNA]</scope>
    <source>
        <strain evidence="4">R3-111a-1</strain>
    </source>
</reference>
<evidence type="ECO:0000313" key="2">
    <source>
        <dbReference type="EMBL" id="EJT69884.1"/>
    </source>
</evidence>
<dbReference type="HOGENOM" id="CLU_2038235_0_0_1"/>
<organism evidence="2">
    <name type="scientific">Gaeumannomyces tritici (strain R3-111a-1)</name>
    <name type="common">Wheat and barley take-all root rot fungus</name>
    <name type="synonym">Gaeumannomyces graminis var. tritici</name>
    <dbReference type="NCBI Taxonomy" id="644352"/>
    <lineage>
        <taxon>Eukaryota</taxon>
        <taxon>Fungi</taxon>
        <taxon>Dikarya</taxon>
        <taxon>Ascomycota</taxon>
        <taxon>Pezizomycotina</taxon>
        <taxon>Sordariomycetes</taxon>
        <taxon>Sordariomycetidae</taxon>
        <taxon>Magnaporthales</taxon>
        <taxon>Magnaporthaceae</taxon>
        <taxon>Gaeumannomyces</taxon>
    </lineage>
</organism>
<dbReference type="Proteomes" id="UP000006039">
    <property type="component" value="Unassembled WGS sequence"/>
</dbReference>
<reference evidence="2" key="3">
    <citation type="submission" date="2010-09" db="EMBL/GenBank/DDBJ databases">
        <title>Annotation of Gaeumannomyces graminis var. tritici R3-111a-1.</title>
        <authorList>
            <consortium name="The Broad Institute Genome Sequencing Platform"/>
            <person name="Ma L.-J."/>
            <person name="Dead R."/>
            <person name="Young S.K."/>
            <person name="Zeng Q."/>
            <person name="Gargeya S."/>
            <person name="Fitzgerald M."/>
            <person name="Haas B."/>
            <person name="Abouelleil A."/>
            <person name="Alvarado L."/>
            <person name="Arachchi H.M."/>
            <person name="Berlin A."/>
            <person name="Brown A."/>
            <person name="Chapman S.B."/>
            <person name="Chen Z."/>
            <person name="Dunbar C."/>
            <person name="Freedman E."/>
            <person name="Gearin G."/>
            <person name="Gellesch M."/>
            <person name="Goldberg J."/>
            <person name="Griggs A."/>
            <person name="Gujja S."/>
            <person name="Heiman D."/>
            <person name="Howarth C."/>
            <person name="Larson L."/>
            <person name="Lui A."/>
            <person name="MacDonald P.J.P."/>
            <person name="Mehta T."/>
            <person name="Montmayeur A."/>
            <person name="Murphy C."/>
            <person name="Neiman D."/>
            <person name="Pearson M."/>
            <person name="Priest M."/>
            <person name="Roberts A."/>
            <person name="Saif S."/>
            <person name="Shea T."/>
            <person name="Shenoy N."/>
            <person name="Sisk P."/>
            <person name="Stolte C."/>
            <person name="Sykes S."/>
            <person name="Yandava C."/>
            <person name="Wortman J."/>
            <person name="Nusbaum C."/>
            <person name="Birren B."/>
        </authorList>
    </citation>
    <scope>NUCLEOTIDE SEQUENCE</scope>
    <source>
        <strain evidence="2">R3-111a-1</strain>
    </source>
</reference>
<keyword evidence="4" id="KW-1185">Reference proteome</keyword>
<reference evidence="3" key="4">
    <citation type="journal article" date="2015" name="G3 (Bethesda)">
        <title>Genome sequences of three phytopathogenic species of the Magnaporthaceae family of fungi.</title>
        <authorList>
            <person name="Okagaki L.H."/>
            <person name="Nunes C.C."/>
            <person name="Sailsbery J."/>
            <person name="Clay B."/>
            <person name="Brown D."/>
            <person name="John T."/>
            <person name="Oh Y."/>
            <person name="Young N."/>
            <person name="Fitzgerald M."/>
            <person name="Haas B.J."/>
            <person name="Zeng Q."/>
            <person name="Young S."/>
            <person name="Adiconis X."/>
            <person name="Fan L."/>
            <person name="Levin J.Z."/>
            <person name="Mitchell T.K."/>
            <person name="Okubara P.A."/>
            <person name="Farman M.L."/>
            <person name="Kohn L.M."/>
            <person name="Birren B."/>
            <person name="Ma L.-J."/>
            <person name="Dean R.A."/>
        </authorList>
    </citation>
    <scope>NUCLEOTIDE SEQUENCE</scope>
    <source>
        <strain evidence="3">R3-111a-1</strain>
    </source>
</reference>
<sequence>MAEEEGNEKNRLWVQKMPAPSRSQVRAACPRHPGLDTDTIALQDAARARQRAGCERAVDRQATCPGSAPLSEVTASVPTLTTEQQKPRAIALGQTLQVRGYGLATAPSPAAKATWSSALVQ</sequence>
<dbReference type="AlphaFoldDB" id="J3PGY7"/>
<evidence type="ECO:0000256" key="1">
    <source>
        <dbReference type="SAM" id="MobiDB-lite"/>
    </source>
</evidence>
<dbReference type="GeneID" id="20353225"/>
<reference evidence="2" key="2">
    <citation type="submission" date="2010-07" db="EMBL/GenBank/DDBJ databases">
        <authorList>
            <consortium name="The Broad Institute Genome Sequencing Platform"/>
            <consortium name="Broad Institute Genome Sequencing Center for Infectious Disease"/>
            <person name="Ma L.-J."/>
            <person name="Dead R."/>
            <person name="Young S."/>
            <person name="Zeng Q."/>
            <person name="Koehrsen M."/>
            <person name="Alvarado L."/>
            <person name="Berlin A."/>
            <person name="Chapman S.B."/>
            <person name="Chen Z."/>
            <person name="Freedman E."/>
            <person name="Gellesch M."/>
            <person name="Goldberg J."/>
            <person name="Griggs A."/>
            <person name="Gujja S."/>
            <person name="Heilman E.R."/>
            <person name="Heiman D."/>
            <person name="Hepburn T."/>
            <person name="Howarth C."/>
            <person name="Jen D."/>
            <person name="Larson L."/>
            <person name="Mehta T."/>
            <person name="Neiman D."/>
            <person name="Pearson M."/>
            <person name="Roberts A."/>
            <person name="Saif S."/>
            <person name="Shea T."/>
            <person name="Shenoy N."/>
            <person name="Sisk P."/>
            <person name="Stolte C."/>
            <person name="Sykes S."/>
            <person name="Walk T."/>
            <person name="White J."/>
            <person name="Yandava C."/>
            <person name="Haas B."/>
            <person name="Nusbaum C."/>
            <person name="Birren B."/>
        </authorList>
    </citation>
    <scope>NUCLEOTIDE SEQUENCE</scope>
    <source>
        <strain evidence="2">R3-111a-1</strain>
    </source>
</reference>
<gene>
    <name evidence="3" type="primary">20353225</name>
    <name evidence="2" type="ORF">GGTG_12767</name>
</gene>
<dbReference type="EnsemblFungi" id="EJT69884">
    <property type="protein sequence ID" value="EJT69884"/>
    <property type="gene ID" value="GGTG_12767"/>
</dbReference>
<evidence type="ECO:0000313" key="4">
    <source>
        <dbReference type="Proteomes" id="UP000006039"/>
    </source>
</evidence>
<protein>
    <submittedName>
        <fullName evidence="2 3">Uncharacterized protein</fullName>
    </submittedName>
</protein>
<dbReference type="RefSeq" id="XP_009228932.1">
    <property type="nucleotide sequence ID" value="XM_009230668.1"/>
</dbReference>
<feature type="region of interest" description="Disordered" evidence="1">
    <location>
        <begin position="1"/>
        <end position="36"/>
    </location>
</feature>
<reference evidence="3" key="5">
    <citation type="submission" date="2018-04" db="UniProtKB">
        <authorList>
            <consortium name="EnsemblFungi"/>
        </authorList>
    </citation>
    <scope>IDENTIFICATION</scope>
    <source>
        <strain evidence="3">R3-111a-1</strain>
    </source>
</reference>
<evidence type="ECO:0000313" key="3">
    <source>
        <dbReference type="EnsemblFungi" id="EJT69884"/>
    </source>
</evidence>
<dbReference type="EMBL" id="GL385403">
    <property type="protein sequence ID" value="EJT69884.1"/>
    <property type="molecule type" value="Genomic_DNA"/>
</dbReference>